<dbReference type="InterPro" id="IPR054257">
    <property type="entry name" value="DUF6988"/>
</dbReference>
<dbReference type="EMBL" id="JAOCIZ010000137">
    <property type="protein sequence ID" value="MDH1507604.1"/>
    <property type="molecule type" value="Genomic_DNA"/>
</dbReference>
<comment type="caution">
    <text evidence="1">The sequence shown here is derived from an EMBL/GenBank/DDBJ whole genome shotgun (WGS) entry which is preliminary data.</text>
</comment>
<dbReference type="Pfam" id="PF22491">
    <property type="entry name" value="DUF6988"/>
    <property type="match status" value="1"/>
</dbReference>
<dbReference type="Proteomes" id="UP001161704">
    <property type="component" value="Unassembled WGS sequence"/>
</dbReference>
<sequence>MIFNQLLARSAVLEERLAGFFSLPLVNDSCRLQATRALASLSFEHAQSLKYLVAAGLHTSAAALLRVQYESLVRSLWVLYVATDSQAELMLAELTQDTAKQANKIPMLSQMLEAIEEKAPHAPVVHLKEFKHYSWRPLSSFVHGGIHAVNRHGRGFPPELVLMQIRHSNGLLGIAGNLLLILAGVPAEAGKMAGIYAEFQDCFPPADSPYPRTTEPSY</sequence>
<evidence type="ECO:0000313" key="1">
    <source>
        <dbReference type="EMBL" id="MDH1507604.1"/>
    </source>
</evidence>
<name>A0AA42RC61_AERCA</name>
<dbReference type="AlphaFoldDB" id="A0AA42RC61"/>
<gene>
    <name evidence="1" type="ORF">N5I20_21405</name>
</gene>
<accession>A0AA42RC61</accession>
<protein>
    <submittedName>
        <fullName evidence="1">Uncharacterized protein</fullName>
    </submittedName>
</protein>
<organism evidence="1 2">
    <name type="scientific">Aeromonas caviae</name>
    <name type="common">Aeromonas punctata</name>
    <dbReference type="NCBI Taxonomy" id="648"/>
    <lineage>
        <taxon>Bacteria</taxon>
        <taxon>Pseudomonadati</taxon>
        <taxon>Pseudomonadota</taxon>
        <taxon>Gammaproteobacteria</taxon>
        <taxon>Aeromonadales</taxon>
        <taxon>Aeromonadaceae</taxon>
        <taxon>Aeromonas</taxon>
    </lineage>
</organism>
<evidence type="ECO:0000313" key="2">
    <source>
        <dbReference type="Proteomes" id="UP001161704"/>
    </source>
</evidence>
<dbReference type="RefSeq" id="WP_279963578.1">
    <property type="nucleotide sequence ID" value="NZ_JAOCFK010000060.1"/>
</dbReference>
<proteinExistence type="predicted"/>
<reference evidence="1" key="1">
    <citation type="submission" date="2022-09" db="EMBL/GenBank/DDBJ databases">
        <title>Intensive care unit water sources are persistently colonized with multi-drug resistant bacteria and are the site of extensive horizontal gene transfer of antibiotic resistance genes.</title>
        <authorList>
            <person name="Diorio-Toth L."/>
        </authorList>
    </citation>
    <scope>NUCLEOTIDE SEQUENCE</scope>
    <source>
        <strain evidence="1">GD03710</strain>
    </source>
</reference>